<evidence type="ECO:0000313" key="9">
    <source>
        <dbReference type="Proteomes" id="UP000076552"/>
    </source>
</evidence>
<keyword evidence="2" id="KW-0805">Transcription regulation</keyword>
<evidence type="ECO:0000256" key="3">
    <source>
        <dbReference type="ARBA" id="ARBA00023125"/>
    </source>
</evidence>
<dbReference type="EMBL" id="LFIV01000148">
    <property type="protein sequence ID" value="KZL67296.1"/>
    <property type="molecule type" value="Genomic_DNA"/>
</dbReference>
<dbReference type="PANTHER" id="PTHR46910:SF37">
    <property type="entry name" value="ZN(II)2CYS6 TRANSCRIPTION FACTOR (EUROFUNG)"/>
    <property type="match status" value="1"/>
</dbReference>
<evidence type="ECO:0000256" key="5">
    <source>
        <dbReference type="ARBA" id="ARBA00023242"/>
    </source>
</evidence>
<comment type="subcellular location">
    <subcellularLocation>
        <location evidence="1">Nucleus</location>
    </subcellularLocation>
</comment>
<proteinExistence type="predicted"/>
<accession>A0A166PY33</accession>
<keyword evidence="4" id="KW-0804">Transcription</keyword>
<gene>
    <name evidence="8" type="ORF">CT0861_10304</name>
</gene>
<feature type="coiled-coil region" evidence="6">
    <location>
        <begin position="20"/>
        <end position="47"/>
    </location>
</feature>
<keyword evidence="9" id="KW-1185">Reference proteome</keyword>
<evidence type="ECO:0000256" key="2">
    <source>
        <dbReference type="ARBA" id="ARBA00023015"/>
    </source>
</evidence>
<keyword evidence="3" id="KW-0238">DNA-binding</keyword>
<dbReference type="InterPro" id="IPR050987">
    <property type="entry name" value="AtrR-like"/>
</dbReference>
<evidence type="ECO:0000256" key="4">
    <source>
        <dbReference type="ARBA" id="ARBA00023163"/>
    </source>
</evidence>
<evidence type="ECO:0000256" key="1">
    <source>
        <dbReference type="ARBA" id="ARBA00004123"/>
    </source>
</evidence>
<keyword evidence="6" id="KW-0175">Coiled coil</keyword>
<dbReference type="AlphaFoldDB" id="A0A166PY33"/>
<reference evidence="8 9" key="1">
    <citation type="submission" date="2015-06" db="EMBL/GenBank/DDBJ databases">
        <title>Survival trade-offs in plant roots during colonization by closely related pathogenic and mutualistic fungi.</title>
        <authorList>
            <person name="Hacquard S."/>
            <person name="Kracher B."/>
            <person name="Hiruma K."/>
            <person name="Weinman A."/>
            <person name="Muench P."/>
            <person name="Garrido Oter R."/>
            <person name="Ver Loren van Themaat E."/>
            <person name="Dallerey J.-F."/>
            <person name="Damm U."/>
            <person name="Henrissat B."/>
            <person name="Lespinet O."/>
            <person name="Thon M."/>
            <person name="Kemen E."/>
            <person name="McHardy A.C."/>
            <person name="Schulze-Lefert P."/>
            <person name="O'Connell R.J."/>
        </authorList>
    </citation>
    <scope>NUCLEOTIDE SEQUENCE [LARGE SCALE GENOMIC DNA]</scope>
    <source>
        <strain evidence="8 9">0861</strain>
    </source>
</reference>
<protein>
    <submittedName>
        <fullName evidence="8">Fungal specific transcription factor</fullName>
    </submittedName>
</protein>
<dbReference type="GO" id="GO:0003700">
    <property type="term" value="F:DNA-binding transcription factor activity"/>
    <property type="evidence" value="ECO:0007669"/>
    <property type="project" value="InterPro"/>
</dbReference>
<evidence type="ECO:0000256" key="6">
    <source>
        <dbReference type="SAM" id="Coils"/>
    </source>
</evidence>
<dbReference type="GO" id="GO:0005634">
    <property type="term" value="C:nucleus"/>
    <property type="evidence" value="ECO:0007669"/>
    <property type="project" value="UniProtKB-SubCell"/>
</dbReference>
<dbReference type="GO" id="GO:0003677">
    <property type="term" value="F:DNA binding"/>
    <property type="evidence" value="ECO:0007669"/>
    <property type="project" value="UniProtKB-KW"/>
</dbReference>
<dbReference type="Proteomes" id="UP000076552">
    <property type="component" value="Unassembled WGS sequence"/>
</dbReference>
<feature type="region of interest" description="Disordered" evidence="7">
    <location>
        <begin position="71"/>
        <end position="117"/>
    </location>
</feature>
<sequence>MVLIVSGPKDDALQGANRPYNVLATRLAQMEKLVEELQTTKLEQQANPISPQQVEKPASVAARAIITSSNVHPISSKRKSSSVSSLFGNPDDHIASPSRASSKAVGPNYPDDPDQSDHLLAGGWSLLSRQGFSQIDVLVGDSRFSDALRNLQPKACALASQPSLGHTEVTHPLPPKHIIMECVNDYFLTIDASTHLFQEKQVRAVLQSYFQGQTQSDPGWWVAVNAILAHSLRKKRSRVQNKGEYVVYIQNALRAIPGVITGTPTPLTIGSLLAIVLYYGFTAENHTALTLMSFTVQLLMIAGYHQPEHKNIFSGLLSPESSSSSTADFLHCRRLFWQAYIIERGLIMRSRKLPFITDSLLLDLPDEYPDDGYNIFYYPNDVTLNLFLHQVRLAQIQGHVSAKLHLRTGITASELKAEIRRLDVELHEWHSSLPPSIRAGSVDALLEGDYNRIACLTTLHLTYFQLIVAIHSTVFRLPENHDSLEIDENVPSLTFCTHWKFHTLVVESHRVSRYLLHQVAWSVDILFFSILLYQTSPHARSDLGLIRNVVSCFEKYDPDHQLVVSYQVTRVMADIATSILTSAPTVPPHLPASSPVPEAQTLNLVPDPKEDFRSQGAVQKLSLEAKSGGGIKAGTTDSLSSTINVSMFDQGQQHQQQGFVELMSDPSLPNEGQFFSRLMGVVDWRLRMDCESFQWPFNGVLDGQVSGQY</sequence>
<dbReference type="STRING" id="708197.A0A166PY33"/>
<evidence type="ECO:0000313" key="8">
    <source>
        <dbReference type="EMBL" id="KZL67296.1"/>
    </source>
</evidence>
<keyword evidence="5" id="KW-0539">Nucleus</keyword>
<organism evidence="8 9">
    <name type="scientific">Colletotrichum tofieldiae</name>
    <dbReference type="NCBI Taxonomy" id="708197"/>
    <lineage>
        <taxon>Eukaryota</taxon>
        <taxon>Fungi</taxon>
        <taxon>Dikarya</taxon>
        <taxon>Ascomycota</taxon>
        <taxon>Pezizomycotina</taxon>
        <taxon>Sordariomycetes</taxon>
        <taxon>Hypocreomycetidae</taxon>
        <taxon>Glomerellales</taxon>
        <taxon>Glomerellaceae</taxon>
        <taxon>Colletotrichum</taxon>
        <taxon>Colletotrichum spaethianum species complex</taxon>
    </lineage>
</organism>
<dbReference type="CDD" id="cd12148">
    <property type="entry name" value="fungal_TF_MHR"/>
    <property type="match status" value="1"/>
</dbReference>
<name>A0A166PY33_9PEZI</name>
<dbReference type="PANTHER" id="PTHR46910">
    <property type="entry name" value="TRANSCRIPTION FACTOR PDR1"/>
    <property type="match status" value="1"/>
</dbReference>
<comment type="caution">
    <text evidence="8">The sequence shown here is derived from an EMBL/GenBank/DDBJ whole genome shotgun (WGS) entry which is preliminary data.</text>
</comment>
<evidence type="ECO:0000256" key="7">
    <source>
        <dbReference type="SAM" id="MobiDB-lite"/>
    </source>
</evidence>